<dbReference type="SUPFAM" id="SSF51735">
    <property type="entry name" value="NAD(P)-binding Rossmann-fold domains"/>
    <property type="match status" value="1"/>
</dbReference>
<comment type="caution">
    <text evidence="4">The sequence shown here is derived from an EMBL/GenBank/DDBJ whole genome shotgun (WGS) entry which is preliminary data.</text>
</comment>
<dbReference type="PANTHER" id="PTHR43818">
    <property type="entry name" value="BCDNA.GH03377"/>
    <property type="match status" value="1"/>
</dbReference>
<evidence type="ECO:0000313" key="5">
    <source>
        <dbReference type="Proteomes" id="UP000290218"/>
    </source>
</evidence>
<evidence type="ECO:0000259" key="2">
    <source>
        <dbReference type="Pfam" id="PF01408"/>
    </source>
</evidence>
<proteinExistence type="predicted"/>
<dbReference type="PROSITE" id="PS51318">
    <property type="entry name" value="TAT"/>
    <property type="match status" value="1"/>
</dbReference>
<dbReference type="PANTHER" id="PTHR43818:SF5">
    <property type="entry name" value="OXIDOREDUCTASE FAMILY PROTEIN"/>
    <property type="match status" value="1"/>
</dbReference>
<dbReference type="Proteomes" id="UP000290218">
    <property type="component" value="Unassembled WGS sequence"/>
</dbReference>
<dbReference type="OrthoDB" id="9801953at2"/>
<feature type="signal peptide" evidence="1">
    <location>
        <begin position="1"/>
        <end position="36"/>
    </location>
</feature>
<reference evidence="4 5" key="1">
    <citation type="submission" date="2019-01" db="EMBL/GenBank/DDBJ databases">
        <title>Lacunisphaera sp. strain TWA-58.</title>
        <authorList>
            <person name="Chen W.-M."/>
        </authorList>
    </citation>
    <scope>NUCLEOTIDE SEQUENCE [LARGE SCALE GENOMIC DNA]</scope>
    <source>
        <strain evidence="4 5">TWA-58</strain>
    </source>
</reference>
<dbReference type="SUPFAM" id="SSF55347">
    <property type="entry name" value="Glyceraldehyde-3-phosphate dehydrogenase-like, C-terminal domain"/>
    <property type="match status" value="1"/>
</dbReference>
<accession>A0A4Q1CCJ0</accession>
<organism evidence="4 5">
    <name type="scientific">Oleiharenicola lentus</name>
    <dbReference type="NCBI Taxonomy" id="2508720"/>
    <lineage>
        <taxon>Bacteria</taxon>
        <taxon>Pseudomonadati</taxon>
        <taxon>Verrucomicrobiota</taxon>
        <taxon>Opitutia</taxon>
        <taxon>Opitutales</taxon>
        <taxon>Opitutaceae</taxon>
        <taxon>Oleiharenicola</taxon>
    </lineage>
</organism>
<dbReference type="Pfam" id="PF01408">
    <property type="entry name" value="GFO_IDH_MocA"/>
    <property type="match status" value="1"/>
</dbReference>
<dbReference type="InterPro" id="IPR050463">
    <property type="entry name" value="Gfo/Idh/MocA_oxidrdct_glycsds"/>
</dbReference>
<dbReference type="AlphaFoldDB" id="A0A4Q1CCJ0"/>
<dbReference type="InterPro" id="IPR000683">
    <property type="entry name" value="Gfo/Idh/MocA-like_OxRdtase_N"/>
</dbReference>
<dbReference type="Pfam" id="PF22725">
    <property type="entry name" value="GFO_IDH_MocA_C3"/>
    <property type="match status" value="1"/>
</dbReference>
<dbReference type="RefSeq" id="WP_129048209.1">
    <property type="nucleotide sequence ID" value="NZ_SDHX01000001.1"/>
</dbReference>
<dbReference type="Gene3D" id="3.40.50.720">
    <property type="entry name" value="NAD(P)-binding Rossmann-like Domain"/>
    <property type="match status" value="1"/>
</dbReference>
<evidence type="ECO:0000256" key="1">
    <source>
        <dbReference type="SAM" id="SignalP"/>
    </source>
</evidence>
<protein>
    <submittedName>
        <fullName evidence="4">Gfo/Idh/MocA family oxidoreductase</fullName>
    </submittedName>
</protein>
<keyword evidence="1" id="KW-0732">Signal</keyword>
<dbReference type="Gene3D" id="3.30.360.10">
    <property type="entry name" value="Dihydrodipicolinate Reductase, domain 2"/>
    <property type="match status" value="1"/>
</dbReference>
<sequence>MSASSLLPGNSRRQFIKTGAAASLLPLLGSLQPVFAAGTDRIRVGLVGCGGRGIGAVRNCVAADPSVQLVAVCDAFADRVDAAMKEFAEGGGDGNNLRPPLPKDQFAVTPERCFVGFDGYKQVLASGIDLVLLVTPPHFRPLHLQAAIEAGVHVFTEKPVAVDPAGVRLVMKVADLAAQKKLAIVAGTQRRHSADYLETMQRIKDGAIGELVGGSCYWMQEALWHRGRKPEWSEMEYQMRNWLYFTWLSGDHIVEQHMHNIDVMNWAFGGPPVKAFGMGGRQSRTDPKYGDAWDHFSVEFEYANGVRVQSLCRQVAGSSTRVTERLVGTKGTARPSGVIQGAAPWKFEGKLVNPYDQEHINLIRSIRAGTPLNEGRQVAESTLTAILGRMSAYTGREVSYAWVLEASKLELKPSAYAWGDAPAVNIPVPGTTPLV</sequence>
<name>A0A4Q1CCJ0_9BACT</name>
<dbReference type="InterPro" id="IPR055170">
    <property type="entry name" value="GFO_IDH_MocA-like_dom"/>
</dbReference>
<gene>
    <name evidence="4" type="ORF">ESB00_13545</name>
</gene>
<dbReference type="EMBL" id="SDHX01000001">
    <property type="protein sequence ID" value="RXK56844.1"/>
    <property type="molecule type" value="Genomic_DNA"/>
</dbReference>
<evidence type="ECO:0000313" key="4">
    <source>
        <dbReference type="EMBL" id="RXK56844.1"/>
    </source>
</evidence>
<feature type="domain" description="Gfo/Idh/MocA-like oxidoreductase N-terminal" evidence="2">
    <location>
        <begin position="42"/>
        <end position="180"/>
    </location>
</feature>
<feature type="chain" id="PRO_5020212387" evidence="1">
    <location>
        <begin position="37"/>
        <end position="435"/>
    </location>
</feature>
<dbReference type="InterPro" id="IPR006311">
    <property type="entry name" value="TAT_signal"/>
</dbReference>
<dbReference type="GO" id="GO:0000166">
    <property type="term" value="F:nucleotide binding"/>
    <property type="evidence" value="ECO:0007669"/>
    <property type="project" value="InterPro"/>
</dbReference>
<keyword evidence="5" id="KW-1185">Reference proteome</keyword>
<dbReference type="InterPro" id="IPR036291">
    <property type="entry name" value="NAD(P)-bd_dom_sf"/>
</dbReference>
<feature type="domain" description="GFO/IDH/MocA-like oxidoreductase" evidence="3">
    <location>
        <begin position="198"/>
        <end position="333"/>
    </location>
</feature>
<evidence type="ECO:0000259" key="3">
    <source>
        <dbReference type="Pfam" id="PF22725"/>
    </source>
</evidence>